<evidence type="ECO:0000259" key="11">
    <source>
        <dbReference type="Pfam" id="PF00588"/>
    </source>
</evidence>
<dbReference type="FunFam" id="3.40.1280.10:FF:000010">
    <property type="entry name" value="probable methyltransferase TARBP1"/>
    <property type="match status" value="1"/>
</dbReference>
<keyword evidence="2" id="KW-0808">Transferase</keyword>
<protein>
    <recommendedName>
        <fullName evidence="9">tRNA (guanosine(18)-2'-O)-methyltransferase TARBP1</fullName>
        <ecNumber evidence="8">2.1.1.34</ecNumber>
    </recommendedName>
    <alternativeName>
        <fullName evidence="10">TAR RNA-binding protein 1</fullName>
    </alternativeName>
</protein>
<dbReference type="EC" id="2.1.1.34" evidence="8"/>
<keyword evidence="4" id="KW-0694">RNA-binding</keyword>
<dbReference type="CDD" id="cd18091">
    <property type="entry name" value="SpoU-like_TRM3-like"/>
    <property type="match status" value="1"/>
</dbReference>
<dbReference type="InterPro" id="IPR029026">
    <property type="entry name" value="tRNA_m1G_MTases_N"/>
</dbReference>
<reference evidence="12 13" key="1">
    <citation type="submission" date="2017-09" db="EMBL/GenBank/DDBJ databases">
        <title>WGS assembly of Aquilegia coerulea Goldsmith.</title>
        <authorList>
            <person name="Hodges S."/>
            <person name="Kramer E."/>
            <person name="Nordborg M."/>
            <person name="Tomkins J."/>
            <person name="Borevitz J."/>
            <person name="Derieg N."/>
            <person name="Yan J."/>
            <person name="Mihaltcheva S."/>
            <person name="Hayes R.D."/>
            <person name="Rokhsar D."/>
        </authorList>
    </citation>
    <scope>NUCLEOTIDE SEQUENCE [LARGE SCALE GENOMIC DNA]</scope>
    <source>
        <strain evidence="13">cv. Goldsmith</strain>
    </source>
</reference>
<dbReference type="Pfam" id="PF00588">
    <property type="entry name" value="SpoU_methylase"/>
    <property type="match status" value="1"/>
</dbReference>
<evidence type="ECO:0000256" key="8">
    <source>
        <dbReference type="ARBA" id="ARBA00093594"/>
    </source>
</evidence>
<feature type="domain" description="tRNA/rRNA methyltransferase SpoU type" evidence="11">
    <location>
        <begin position="1674"/>
        <end position="1815"/>
    </location>
</feature>
<dbReference type="OrthoDB" id="241340at2759"/>
<dbReference type="SUPFAM" id="SSF75217">
    <property type="entry name" value="alpha/beta knot"/>
    <property type="match status" value="1"/>
</dbReference>
<evidence type="ECO:0000256" key="2">
    <source>
        <dbReference type="ARBA" id="ARBA00022679"/>
    </source>
</evidence>
<dbReference type="PANTHER" id="PTHR12029:SF11">
    <property type="entry name" value="METHYLTRANSFERASE TARBP1-RELATED"/>
    <property type="match status" value="1"/>
</dbReference>
<evidence type="ECO:0000313" key="12">
    <source>
        <dbReference type="EMBL" id="PIA40950.1"/>
    </source>
</evidence>
<dbReference type="STRING" id="218851.A0A2G5DBP3"/>
<dbReference type="GO" id="GO:0141100">
    <property type="term" value="F:tRNA (guanine(18)-2'-O)-methyltransferase activity"/>
    <property type="evidence" value="ECO:0007669"/>
    <property type="project" value="UniProtKB-EC"/>
</dbReference>
<dbReference type="Proteomes" id="UP000230069">
    <property type="component" value="Unassembled WGS sequence"/>
</dbReference>
<dbReference type="GO" id="GO:0003723">
    <property type="term" value="F:RNA binding"/>
    <property type="evidence" value="ECO:0007669"/>
    <property type="project" value="UniProtKB-KW"/>
</dbReference>
<keyword evidence="3" id="KW-0949">S-adenosyl-L-methionine</keyword>
<evidence type="ECO:0000256" key="9">
    <source>
        <dbReference type="ARBA" id="ARBA00093636"/>
    </source>
</evidence>
<dbReference type="InterPro" id="IPR029028">
    <property type="entry name" value="Alpha/beta_knot_MTases"/>
</dbReference>
<dbReference type="PANTHER" id="PTHR12029">
    <property type="entry name" value="RNA METHYLTRANSFERASE"/>
    <property type="match status" value="1"/>
</dbReference>
<evidence type="ECO:0000256" key="4">
    <source>
        <dbReference type="ARBA" id="ARBA00022884"/>
    </source>
</evidence>
<dbReference type="FunCoup" id="A0A2G5DBP3">
    <property type="interactions" value="663"/>
</dbReference>
<dbReference type="InterPro" id="IPR001537">
    <property type="entry name" value="SpoU_MeTrfase"/>
</dbReference>
<evidence type="ECO:0000256" key="10">
    <source>
        <dbReference type="ARBA" id="ARBA00093656"/>
    </source>
</evidence>
<evidence type="ECO:0000256" key="5">
    <source>
        <dbReference type="ARBA" id="ARBA00022990"/>
    </source>
</evidence>
<keyword evidence="13" id="KW-1185">Reference proteome</keyword>
<accession>A0A2G5DBP3</accession>
<evidence type="ECO:0000256" key="3">
    <source>
        <dbReference type="ARBA" id="ARBA00022691"/>
    </source>
</evidence>
<dbReference type="GO" id="GO:0030488">
    <property type="term" value="P:tRNA methylation"/>
    <property type="evidence" value="ECO:0007669"/>
    <property type="project" value="InterPro"/>
</dbReference>
<sequence>MDSLVSSLMKSFTSVPCAAIPSILDCILTSTAVSSSSLFDSLLDVFSDILKDICKQDHGNSSLVQSSYISSFTTSLCHLLKKSGTDTSVLQSFIWRGFLPVMKTINSNDHELLNLITEQLSDVIIESNMWEVIKVSLVPFLLSSVGLSIGMNQNEDSALYQWSGYSIIHGPVMQNGLCVDKESVPPLYDSFPLAISCHILTSLLVASSRSHQTLQRPLDPMVLSGCSAEIFFQTLLWDVCSISIQMLSKSPDHRFCTIHLVLPFILRTFACDASFQISVHGRIHVLSRDSFSRNIWKCCQALFSLGPLERRDAYSVLSLYISILYSKESHRDITLINGDEEFDIRAEQEFWEEIKKGLVGKEAFVRKQSLDILKITLSEHDERPCYTGLREMNMHERSSTSLDLTKKGQWADKEAKSLGVGQVCNVTDDNSLSGQQRWGAFILLYEMLEEYGTHLVEAAWYHQISMLLQFPCPQRSSWNKVHQSQLETLKGMFSWLAVLWERGLCHENPQVRGLIMQSFLSINWEDHGTCTDLVPESFIIGPFVQGLNDTVHHREFGVKGVYSSATIVGATNFMSQYSKHFHWRERISFMCSLASVAKQESFGRAGLMALSACIAYVACGQQWCEVCPSDVDKVESTGGIFSRNIMADLLDMLKLLVESCKQHFNVNYRRRVCENLLEAVSSVICTSDVPLEALMHFFSTVPREFTDYGGSLREVTQKWFAKCSERSSESFTIGMQVLHSLCNFPKRFIEYHHSPDACITCDDGDLEAWEFEGQRWARLFFIVMTKEHHLEFIFKFLQNYGVDICKQHNHLEWLPLKFLILNLSLVQELRIIKMKSVDCSLEGRSNMESLLDTSDHNSVIFDRFTVSFLYILEEIVSYAKLVCSTFWCDPAVDTHLPSSVRGKLGGPSQRRLATCTTTAVLKAILSMQTIASLSSWCTQFKSDGSLDFMFTFLWSFAQKVILSPKSDFDSETGAEISLAAYEALVPVLKAVASSITPANFDQVMITDKSLLPKDDDRHWLDILVLSFLQNINKLLSHGKLARSRRAILMNWKWLCLNSLLAIQHCMIKNAVHLGREAFFLSAASVKCLYSDLIESLENANESSVLPMLRSVRLVLQSFASGGLIGFDDVLTEMMWELVHSSWILHVSCNKRKVAHIAVLLSSVLHCSLFCDEGMHETTENTQGPLKWFIEKVIDESTRSPRTIRLSALHLTGLWLLYPRTIIHYIKELKLLSLYGSVAFDEDFEAELAESHEARTEVSLLARNSNNELTEAFMNTELYARVSVAVLFYELADLADKIGSTEESEDCYNALQAGKAFLLELLDSVVNDKDLAKELYKKYSAIHRRKVRAWQMICTLSRYVDEDIVQQVTSSLHICLYRNNLPSVRQYLEIFAIQIYLRFPSLVEEQLGPILRDYNMRPQALSSYVFIAANVILHATEEVARFMYLSKLLPPIFPLLTSHHHSLRGFTQLLVYQVLFKMLPSLDCNGSDIMPLEKKCFKDLKCYLEKNSDCLRLRASMEGFLDAFDPVTSATPTGIFTARDEGVDFECVPTSLMEQLNKFLNEVREELRCSMTNDMVIINSESLATEENCKGMAMSPKGGGEGLSCQVPRDLSLDFQKKITLSKHEKQHNDVSSLSGSKELCKSLAEMEKEDLLLNKMLQSRNLTMEKIKASQQDLILVASLLDRIPNLAGLARTCEVFKASGLTVADAKIINDKQFQLISVTAEKWVPIIEVPVSCLKVFLKNKKQEGFSILGLEQTANSVPLDQYAFPKKTVLVLGREKEGIPVDIIHFLDACIEIPQLGVVRSLNVHVSGAIAVWEYTRQQRLQQS</sequence>
<evidence type="ECO:0000256" key="6">
    <source>
        <dbReference type="ARBA" id="ARBA00093266"/>
    </source>
</evidence>
<dbReference type="InterPro" id="IPR044748">
    <property type="entry name" value="Trm3/TARBP1_C"/>
</dbReference>
<evidence type="ECO:0000313" key="13">
    <source>
        <dbReference type="Proteomes" id="UP000230069"/>
    </source>
</evidence>
<dbReference type="EMBL" id="KZ305040">
    <property type="protein sequence ID" value="PIA40950.1"/>
    <property type="molecule type" value="Genomic_DNA"/>
</dbReference>
<dbReference type="InterPro" id="IPR045330">
    <property type="entry name" value="TRM3/TARBP1"/>
</dbReference>
<gene>
    <name evidence="12" type="ORF">AQUCO_02300016v1</name>
</gene>
<name>A0A2G5DBP3_AQUCA</name>
<evidence type="ECO:0000256" key="1">
    <source>
        <dbReference type="ARBA" id="ARBA00022603"/>
    </source>
</evidence>
<dbReference type="Gene3D" id="3.40.1280.10">
    <property type="match status" value="1"/>
</dbReference>
<comment type="function">
    <text evidence="7">S-adenosyl-L-methionine-dependent 2'-O-ribose methyltransferase that catalyzes the formation of 2'-O-methylguanosine at position 18 (Gm18) in a subset of tRNA. Selectively mediates Gm18 methylation of tRNAGln-TTG/CTG and tRNASer-TGA/GCT. Gm18 modification can enhance the stability of modified tRNAs.</text>
</comment>
<dbReference type="InParanoid" id="A0A2G5DBP3"/>
<keyword evidence="5" id="KW-0007">Acetylation</keyword>
<organism evidence="12 13">
    <name type="scientific">Aquilegia coerulea</name>
    <name type="common">Rocky mountain columbine</name>
    <dbReference type="NCBI Taxonomy" id="218851"/>
    <lineage>
        <taxon>Eukaryota</taxon>
        <taxon>Viridiplantae</taxon>
        <taxon>Streptophyta</taxon>
        <taxon>Embryophyta</taxon>
        <taxon>Tracheophyta</taxon>
        <taxon>Spermatophyta</taxon>
        <taxon>Magnoliopsida</taxon>
        <taxon>Ranunculales</taxon>
        <taxon>Ranunculaceae</taxon>
        <taxon>Thalictroideae</taxon>
        <taxon>Aquilegia</taxon>
    </lineage>
</organism>
<comment type="catalytic activity">
    <reaction evidence="6">
        <text>guanosine(18) in tRNA + S-adenosyl-L-methionine = 2'-O-methylguanosine(18) in tRNA + S-adenosyl-L-homocysteine + H(+)</text>
        <dbReference type="Rhea" id="RHEA:20077"/>
        <dbReference type="Rhea" id="RHEA-COMP:10190"/>
        <dbReference type="Rhea" id="RHEA-COMP:10192"/>
        <dbReference type="ChEBI" id="CHEBI:15378"/>
        <dbReference type="ChEBI" id="CHEBI:57856"/>
        <dbReference type="ChEBI" id="CHEBI:59789"/>
        <dbReference type="ChEBI" id="CHEBI:74269"/>
        <dbReference type="ChEBI" id="CHEBI:74445"/>
        <dbReference type="EC" id="2.1.1.34"/>
    </reaction>
    <physiologicalReaction direction="left-to-right" evidence="6">
        <dbReference type="Rhea" id="RHEA:20078"/>
    </physiologicalReaction>
</comment>
<keyword evidence="1" id="KW-0489">Methyltransferase</keyword>
<proteinExistence type="predicted"/>
<evidence type="ECO:0000256" key="7">
    <source>
        <dbReference type="ARBA" id="ARBA00093361"/>
    </source>
</evidence>